<keyword evidence="2" id="KW-0812">Transmembrane</keyword>
<evidence type="ECO:0000256" key="2">
    <source>
        <dbReference type="SAM" id="Phobius"/>
    </source>
</evidence>
<dbReference type="AlphaFoldDB" id="A0A9P4GM57"/>
<dbReference type="Proteomes" id="UP000800039">
    <property type="component" value="Unassembled WGS sequence"/>
</dbReference>
<dbReference type="OrthoDB" id="2445485at2759"/>
<keyword evidence="2" id="KW-0472">Membrane</keyword>
<dbReference type="EMBL" id="ML976615">
    <property type="protein sequence ID" value="KAF1847752.1"/>
    <property type="molecule type" value="Genomic_DNA"/>
</dbReference>
<dbReference type="RefSeq" id="XP_040790315.1">
    <property type="nucleotide sequence ID" value="XM_040938579.1"/>
</dbReference>
<proteinExistence type="predicted"/>
<keyword evidence="4" id="KW-1185">Reference proteome</keyword>
<evidence type="ECO:0000313" key="4">
    <source>
        <dbReference type="Proteomes" id="UP000800039"/>
    </source>
</evidence>
<name>A0A9P4GM57_9PLEO</name>
<evidence type="ECO:0000313" key="3">
    <source>
        <dbReference type="EMBL" id="KAF1847752.1"/>
    </source>
</evidence>
<accession>A0A9P4GM57</accession>
<protein>
    <submittedName>
        <fullName evidence="3">Uncharacterized protein</fullName>
    </submittedName>
</protein>
<organism evidence="3 4">
    <name type="scientific">Cucurbitaria berberidis CBS 394.84</name>
    <dbReference type="NCBI Taxonomy" id="1168544"/>
    <lineage>
        <taxon>Eukaryota</taxon>
        <taxon>Fungi</taxon>
        <taxon>Dikarya</taxon>
        <taxon>Ascomycota</taxon>
        <taxon>Pezizomycotina</taxon>
        <taxon>Dothideomycetes</taxon>
        <taxon>Pleosporomycetidae</taxon>
        <taxon>Pleosporales</taxon>
        <taxon>Pleosporineae</taxon>
        <taxon>Cucurbitariaceae</taxon>
        <taxon>Cucurbitaria</taxon>
    </lineage>
</organism>
<feature type="transmembrane region" description="Helical" evidence="2">
    <location>
        <begin position="21"/>
        <end position="43"/>
    </location>
</feature>
<dbReference type="GeneID" id="63855835"/>
<reference evidence="3" key="1">
    <citation type="submission" date="2020-01" db="EMBL/GenBank/DDBJ databases">
        <authorList>
            <consortium name="DOE Joint Genome Institute"/>
            <person name="Haridas S."/>
            <person name="Albert R."/>
            <person name="Binder M."/>
            <person name="Bloem J."/>
            <person name="Labutti K."/>
            <person name="Salamov A."/>
            <person name="Andreopoulos B."/>
            <person name="Baker S.E."/>
            <person name="Barry K."/>
            <person name="Bills G."/>
            <person name="Bluhm B.H."/>
            <person name="Cannon C."/>
            <person name="Castanera R."/>
            <person name="Culley D.E."/>
            <person name="Daum C."/>
            <person name="Ezra D."/>
            <person name="Gonzalez J.B."/>
            <person name="Henrissat B."/>
            <person name="Kuo A."/>
            <person name="Liang C."/>
            <person name="Lipzen A."/>
            <person name="Lutzoni F."/>
            <person name="Magnuson J."/>
            <person name="Mondo S."/>
            <person name="Nolan M."/>
            <person name="Ohm R."/>
            <person name="Pangilinan J."/>
            <person name="Park H.-J."/>
            <person name="Ramirez L."/>
            <person name="Alfaro M."/>
            <person name="Sun H."/>
            <person name="Tritt A."/>
            <person name="Yoshinaga Y."/>
            <person name="Zwiers L.-H."/>
            <person name="Turgeon B.G."/>
            <person name="Goodwin S.B."/>
            <person name="Spatafora J.W."/>
            <person name="Crous P.W."/>
            <person name="Grigoriev I.V."/>
        </authorList>
    </citation>
    <scope>NUCLEOTIDE SEQUENCE</scope>
    <source>
        <strain evidence="3">CBS 394.84</strain>
    </source>
</reference>
<gene>
    <name evidence="3" type="ORF">K460DRAFT_63555</name>
</gene>
<sequence length="148" mass="16858">MDLPIEAANNVFKLEDWNMRLFTLLTTPFQVSLSTCAIIVSIYQDFTQSPASNDPTATLAHLHHEHGLGLNNSPRTSSSKLDKSRRKKWDESYDWPPAPRPGRVSDSDVGNHLPRSIDWREPFGFNWITAVQNSMLSSLYSVVLRVFR</sequence>
<keyword evidence="2" id="KW-1133">Transmembrane helix</keyword>
<evidence type="ECO:0000256" key="1">
    <source>
        <dbReference type="SAM" id="MobiDB-lite"/>
    </source>
</evidence>
<feature type="region of interest" description="Disordered" evidence="1">
    <location>
        <begin position="63"/>
        <end position="109"/>
    </location>
</feature>
<comment type="caution">
    <text evidence="3">The sequence shown here is derived from an EMBL/GenBank/DDBJ whole genome shotgun (WGS) entry which is preliminary data.</text>
</comment>